<dbReference type="AlphaFoldDB" id="A0A5J6L1V3"/>
<accession>A0A5J6L1V3</accession>
<reference evidence="4" key="1">
    <citation type="submission" date="2019-09" db="EMBL/GenBank/DDBJ databases">
        <title>Mumia zhuanghuii sp. nov. isolated from the intestinal contents of plateau pika (Ochotona curzoniae) in the Qinghai-Tibet plateau of China.</title>
        <authorList>
            <person name="Tian Z."/>
        </authorList>
    </citation>
    <scope>NUCLEOTIDE SEQUENCE [LARGE SCALE GENOMIC DNA]</scope>
    <source>
        <strain evidence="4">L-031</strain>
    </source>
</reference>
<organism evidence="3 4">
    <name type="scientific">Microbacterium lushaniae</name>
    <dbReference type="NCBI Taxonomy" id="2614639"/>
    <lineage>
        <taxon>Bacteria</taxon>
        <taxon>Bacillati</taxon>
        <taxon>Actinomycetota</taxon>
        <taxon>Actinomycetes</taxon>
        <taxon>Micrococcales</taxon>
        <taxon>Microbacteriaceae</taxon>
        <taxon>Microbacterium</taxon>
    </lineage>
</organism>
<evidence type="ECO:0000313" key="4">
    <source>
        <dbReference type="Proteomes" id="UP000325516"/>
    </source>
</evidence>
<dbReference type="EMBL" id="CP044232">
    <property type="protein sequence ID" value="QEW02499.1"/>
    <property type="molecule type" value="Genomic_DNA"/>
</dbReference>
<keyword evidence="4" id="KW-1185">Reference proteome</keyword>
<keyword evidence="1" id="KW-1133">Transmembrane helix</keyword>
<dbReference type="RefSeq" id="WP_150924072.1">
    <property type="nucleotide sequence ID" value="NZ_CP044232.1"/>
</dbReference>
<dbReference type="Proteomes" id="UP000325516">
    <property type="component" value="Chromosome"/>
</dbReference>
<dbReference type="KEGG" id="mlz:F6J85_04865"/>
<evidence type="ECO:0000259" key="2">
    <source>
        <dbReference type="Pfam" id="PF13559"/>
    </source>
</evidence>
<proteinExistence type="predicted"/>
<gene>
    <name evidence="3" type="ORF">F6J85_04865</name>
</gene>
<feature type="domain" description="Protein-glutamine gamma-glutamyltransferase-like C-terminal" evidence="2">
    <location>
        <begin position="135"/>
        <end position="204"/>
    </location>
</feature>
<dbReference type="Pfam" id="PF13559">
    <property type="entry name" value="DUF4129"/>
    <property type="match status" value="1"/>
</dbReference>
<dbReference type="InterPro" id="IPR025403">
    <property type="entry name" value="TgpA-like_C"/>
</dbReference>
<feature type="transmembrane region" description="Helical" evidence="1">
    <location>
        <begin position="63"/>
        <end position="86"/>
    </location>
</feature>
<name>A0A5J6L1V3_9MICO</name>
<sequence length="219" mass="23233">MRPGPVLAQSAPLLPDPDDARDLLRRELEDPVYDAAEPTLLDRAAKVVGDFFAQLLDPDLSGAWGPAAAVVATVVVVAVLGAALLIRGRPRSSARSRRTGTELFGADERRSAAMLRADAAAAAARGDWDAAIALRFRALARGLAERAIVEPSPGTTAQAFARAAAVAFPASAPELARAATTFDDVRYLRRPGTRELYQESARLDDALVRTRPAAAEVVR</sequence>
<keyword evidence="1" id="KW-0472">Membrane</keyword>
<protein>
    <submittedName>
        <fullName evidence="3">DUF4129 domain-containing protein</fullName>
    </submittedName>
</protein>
<evidence type="ECO:0000313" key="3">
    <source>
        <dbReference type="EMBL" id="QEW02499.1"/>
    </source>
</evidence>
<keyword evidence="1" id="KW-0812">Transmembrane</keyword>
<evidence type="ECO:0000256" key="1">
    <source>
        <dbReference type="SAM" id="Phobius"/>
    </source>
</evidence>